<dbReference type="GO" id="GO:0004803">
    <property type="term" value="F:transposase activity"/>
    <property type="evidence" value="ECO:0007669"/>
    <property type="project" value="InterPro"/>
</dbReference>
<comment type="caution">
    <text evidence="2">The sequence shown here is derived from an EMBL/GenBank/DDBJ whole genome shotgun (WGS) entry which is preliminary data.</text>
</comment>
<dbReference type="Pfam" id="PF01609">
    <property type="entry name" value="DDE_Tnp_1"/>
    <property type="match status" value="1"/>
</dbReference>
<evidence type="ECO:0000313" key="2">
    <source>
        <dbReference type="EMBL" id="KEA55856.1"/>
    </source>
</evidence>
<sequence length="88" mass="10126">MGKRGKIKAMQDGPLKDLVIALERTTAQIRARAEHPFHVVKNLFRHRKVRYKRLAKNTAHLFSLFALANLVIARNRLWSIHGRSPSCV</sequence>
<organism evidence="2">
    <name type="scientific">Burkholderia cenocepacia</name>
    <dbReference type="NCBI Taxonomy" id="95486"/>
    <lineage>
        <taxon>Bacteria</taxon>
        <taxon>Pseudomonadati</taxon>
        <taxon>Pseudomonadota</taxon>
        <taxon>Betaproteobacteria</taxon>
        <taxon>Burkholderiales</taxon>
        <taxon>Burkholderiaceae</taxon>
        <taxon>Burkholderia</taxon>
        <taxon>Burkholderia cepacia complex</taxon>
    </lineage>
</organism>
<dbReference type="AlphaFoldDB" id="A0A071MH94"/>
<gene>
    <name evidence="2" type="ORF">DT99_29400</name>
</gene>
<reference evidence="2" key="1">
    <citation type="submission" date="2014-04" db="EMBL/GenBank/DDBJ databases">
        <title>In planta biocontrol of soil-borne Fusarium wilt of banana through a plant endophytic bacterium, Burkholderia cenocepacia 869T2.</title>
        <authorList>
            <person name="Ho Y.-N."/>
            <person name="Chiang H.-M."/>
            <person name="Chao C.-P."/>
            <person name="Su C.-C."/>
            <person name="Hsu H.-F."/>
            <person name="Guo C.-T."/>
            <person name="Hsieh J.-L."/>
            <person name="Huang C.-C."/>
        </authorList>
    </citation>
    <scope>NUCLEOTIDE SEQUENCE [LARGE SCALE GENOMIC DNA]</scope>
    <source>
        <strain evidence="2">869T2</strain>
    </source>
</reference>
<name>A0A071MH94_9BURK</name>
<dbReference type="EMBL" id="JJOA01000034">
    <property type="protein sequence ID" value="KEA55856.1"/>
    <property type="molecule type" value="Genomic_DNA"/>
</dbReference>
<protein>
    <recommendedName>
        <fullName evidence="1">Transposase IS4-like domain-containing protein</fullName>
    </recommendedName>
</protein>
<dbReference type="InterPro" id="IPR002559">
    <property type="entry name" value="Transposase_11"/>
</dbReference>
<evidence type="ECO:0000259" key="1">
    <source>
        <dbReference type="Pfam" id="PF01609"/>
    </source>
</evidence>
<dbReference type="GO" id="GO:0006313">
    <property type="term" value="P:DNA transposition"/>
    <property type="evidence" value="ECO:0007669"/>
    <property type="project" value="InterPro"/>
</dbReference>
<proteinExistence type="predicted"/>
<feature type="domain" description="Transposase IS4-like" evidence="1">
    <location>
        <begin position="8"/>
        <end position="70"/>
    </location>
</feature>
<accession>A0A071MH94</accession>
<dbReference type="GO" id="GO:0003677">
    <property type="term" value="F:DNA binding"/>
    <property type="evidence" value="ECO:0007669"/>
    <property type="project" value="InterPro"/>
</dbReference>